<dbReference type="InterPro" id="IPR052898">
    <property type="entry name" value="ACAD10-like"/>
</dbReference>
<dbReference type="InterPro" id="IPR041726">
    <property type="entry name" value="ACAD10_11_N"/>
</dbReference>
<dbReference type="InterPro" id="IPR011009">
    <property type="entry name" value="Kinase-like_dom_sf"/>
</dbReference>
<sequence length="351" mass="38784">MSEDNAMAVAPAAPAQQELSGENLARWMKANVDGFAGPIQAERFAGGQSNPTYRLTTPTRSYVLRRKPAGVLLKGAHAVEREACVMGALHGAGFPVPRIHGLCMDESVIGSWFYVMEMMEGRIFWDATLSMIPAAERGAYFDAMNATLAQLHCVDYQSIGLGDFGRPGAYVERQVRRWSKQYFEDEAAGRNAHMDLLVDWLPRNIPAGDETSIVHGDYRIDNLMFHPTEPRVIAVLDWELSTLGHPLADFAYHAMMYRMPPDILGGIMGVDLAASCLPDEAAYVRSYCQRTGRQDVADLDYYVAFNMFRFAAILHGIRGRVIRGTAASAEGAALASRFERVAELAWGQAQK</sequence>
<protein>
    <submittedName>
        <fullName evidence="2">Phosphotransferase family protein</fullName>
    </submittedName>
</protein>
<reference evidence="2 3" key="1">
    <citation type="submission" date="2024-03" db="EMBL/GenBank/DDBJ databases">
        <title>Novel species of the genus Variovorax.</title>
        <authorList>
            <person name="Liu Q."/>
            <person name="Xin Y.-H."/>
        </authorList>
    </citation>
    <scope>NUCLEOTIDE SEQUENCE [LARGE SCALE GENOMIC DNA]</scope>
    <source>
        <strain evidence="2 3">KACC 18501</strain>
    </source>
</reference>
<feature type="domain" description="Aminoglycoside phosphotransferase" evidence="1">
    <location>
        <begin position="41"/>
        <end position="262"/>
    </location>
</feature>
<dbReference type="Gene3D" id="3.90.1200.10">
    <property type="match status" value="1"/>
</dbReference>
<dbReference type="PANTHER" id="PTHR47829">
    <property type="entry name" value="HYDROLASE, PUTATIVE (AFU_ORTHOLOGUE AFUA_1G12880)-RELATED"/>
    <property type="match status" value="1"/>
</dbReference>
<dbReference type="Pfam" id="PF01636">
    <property type="entry name" value="APH"/>
    <property type="match status" value="1"/>
</dbReference>
<dbReference type="Proteomes" id="UP001363010">
    <property type="component" value="Unassembled WGS sequence"/>
</dbReference>
<gene>
    <name evidence="2" type="ORF">WKW80_28830</name>
</gene>
<dbReference type="Gene3D" id="3.30.200.20">
    <property type="entry name" value="Phosphorylase Kinase, domain 1"/>
    <property type="match status" value="1"/>
</dbReference>
<accession>A0ABU8W7F2</accession>
<organism evidence="2 3">
    <name type="scientific">Variovorax humicola</name>
    <dbReference type="NCBI Taxonomy" id="1769758"/>
    <lineage>
        <taxon>Bacteria</taxon>
        <taxon>Pseudomonadati</taxon>
        <taxon>Pseudomonadota</taxon>
        <taxon>Betaproteobacteria</taxon>
        <taxon>Burkholderiales</taxon>
        <taxon>Comamonadaceae</taxon>
        <taxon>Variovorax</taxon>
    </lineage>
</organism>
<evidence type="ECO:0000313" key="3">
    <source>
        <dbReference type="Proteomes" id="UP001363010"/>
    </source>
</evidence>
<comment type="caution">
    <text evidence="2">The sequence shown here is derived from an EMBL/GenBank/DDBJ whole genome shotgun (WGS) entry which is preliminary data.</text>
</comment>
<dbReference type="EMBL" id="JBBKZV010000028">
    <property type="protein sequence ID" value="MEJ8825985.1"/>
    <property type="molecule type" value="Genomic_DNA"/>
</dbReference>
<proteinExistence type="predicted"/>
<evidence type="ECO:0000313" key="2">
    <source>
        <dbReference type="EMBL" id="MEJ8825985.1"/>
    </source>
</evidence>
<name>A0ABU8W7F2_9BURK</name>
<dbReference type="CDD" id="cd05154">
    <property type="entry name" value="ACAD10_11_N-like"/>
    <property type="match status" value="1"/>
</dbReference>
<dbReference type="PANTHER" id="PTHR47829:SF3">
    <property type="entry name" value="AMINOGLYCOSIDE PHOSPHOTRANSFERASE DOMAIN-CONTAINING PROTEIN"/>
    <property type="match status" value="1"/>
</dbReference>
<keyword evidence="3" id="KW-1185">Reference proteome</keyword>
<dbReference type="InterPro" id="IPR002575">
    <property type="entry name" value="Aminoglycoside_PTrfase"/>
</dbReference>
<evidence type="ECO:0000259" key="1">
    <source>
        <dbReference type="Pfam" id="PF01636"/>
    </source>
</evidence>
<dbReference type="SUPFAM" id="SSF56112">
    <property type="entry name" value="Protein kinase-like (PK-like)"/>
    <property type="match status" value="1"/>
</dbReference>